<proteinExistence type="inferred from homology"/>
<evidence type="ECO:0000256" key="1">
    <source>
        <dbReference type="ARBA" id="ARBA00004141"/>
    </source>
</evidence>
<feature type="transmembrane region" description="Helical" evidence="6">
    <location>
        <begin position="67"/>
        <end position="93"/>
    </location>
</feature>
<evidence type="ECO:0000256" key="4">
    <source>
        <dbReference type="ARBA" id="ARBA00022989"/>
    </source>
</evidence>
<accession>A0A378J6C4</accession>
<keyword evidence="4 6" id="KW-1133">Transmembrane helix</keyword>
<evidence type="ECO:0000313" key="8">
    <source>
        <dbReference type="Proteomes" id="UP000254677"/>
    </source>
</evidence>
<dbReference type="AlphaFoldDB" id="A0A378J6C4"/>
<dbReference type="GO" id="GO:0016020">
    <property type="term" value="C:membrane"/>
    <property type="evidence" value="ECO:0007669"/>
    <property type="project" value="UniProtKB-SubCell"/>
</dbReference>
<dbReference type="PANTHER" id="PTHR43461">
    <property type="entry name" value="TRANSMEMBRANE PROTEIN 256"/>
    <property type="match status" value="1"/>
</dbReference>
<evidence type="ECO:0000256" key="5">
    <source>
        <dbReference type="ARBA" id="ARBA00023136"/>
    </source>
</evidence>
<organism evidence="7 8">
    <name type="scientific">Legionella donaldsonii</name>
    <dbReference type="NCBI Taxonomy" id="45060"/>
    <lineage>
        <taxon>Bacteria</taxon>
        <taxon>Pseudomonadati</taxon>
        <taxon>Pseudomonadota</taxon>
        <taxon>Gammaproteobacteria</taxon>
        <taxon>Legionellales</taxon>
        <taxon>Legionellaceae</taxon>
        <taxon>Legionella</taxon>
    </lineage>
</organism>
<dbReference type="Proteomes" id="UP000254677">
    <property type="component" value="Unassembled WGS sequence"/>
</dbReference>
<comment type="similarity">
    <text evidence="2">Belongs to the UPF0382 family.</text>
</comment>
<dbReference type="InterPro" id="IPR006696">
    <property type="entry name" value="DUF423"/>
</dbReference>
<dbReference type="RefSeq" id="WP_115221751.1">
    <property type="nucleotide sequence ID" value="NZ_CAXYJE010000002.1"/>
</dbReference>
<dbReference type="OrthoDB" id="9802121at2"/>
<dbReference type="Pfam" id="PF04241">
    <property type="entry name" value="DUF423"/>
    <property type="match status" value="1"/>
</dbReference>
<evidence type="ECO:0000256" key="6">
    <source>
        <dbReference type="SAM" id="Phobius"/>
    </source>
</evidence>
<feature type="transmembrane region" description="Helical" evidence="6">
    <location>
        <begin position="42"/>
        <end position="60"/>
    </location>
</feature>
<reference evidence="7 8" key="1">
    <citation type="submission" date="2018-06" db="EMBL/GenBank/DDBJ databases">
        <authorList>
            <consortium name="Pathogen Informatics"/>
            <person name="Doyle S."/>
        </authorList>
    </citation>
    <scope>NUCLEOTIDE SEQUENCE [LARGE SCALE GENOMIC DNA]</scope>
    <source>
        <strain evidence="7 8">NCTC13292</strain>
    </source>
</reference>
<keyword evidence="8" id="KW-1185">Reference proteome</keyword>
<comment type="subcellular location">
    <subcellularLocation>
        <location evidence="1">Membrane</location>
        <topology evidence="1">Multi-pass membrane protein</topology>
    </subcellularLocation>
</comment>
<evidence type="ECO:0000256" key="2">
    <source>
        <dbReference type="ARBA" id="ARBA00009694"/>
    </source>
</evidence>
<gene>
    <name evidence="7" type="primary">ygdD</name>
    <name evidence="7" type="ORF">NCTC13292_02127</name>
</gene>
<sequence>MKLILVLASILGLSSVMLGALESHVFGVMLTLKNAQRFGIALHYQQLYSILLVALSLYGLQRNPPKLLHLVCVIFLSGVLVFSGSLYALIFLAKPIFRYGTPCGGALLMLGWILLLLFSMFYKPHNGR</sequence>
<evidence type="ECO:0000256" key="3">
    <source>
        <dbReference type="ARBA" id="ARBA00022692"/>
    </source>
</evidence>
<keyword evidence="3 6" id="KW-0812">Transmembrane</keyword>
<evidence type="ECO:0000313" key="7">
    <source>
        <dbReference type="EMBL" id="STX43354.1"/>
    </source>
</evidence>
<protein>
    <submittedName>
        <fullName evidence="7">Protein of uncharacterized function (DUF423)</fullName>
    </submittedName>
</protein>
<dbReference type="PANTHER" id="PTHR43461:SF1">
    <property type="entry name" value="TRANSMEMBRANE PROTEIN 256"/>
    <property type="match status" value="1"/>
</dbReference>
<name>A0A378J6C4_9GAMM</name>
<keyword evidence="5 6" id="KW-0472">Membrane</keyword>
<feature type="transmembrane region" description="Helical" evidence="6">
    <location>
        <begin position="99"/>
        <end position="122"/>
    </location>
</feature>
<dbReference type="EMBL" id="UGOA01000001">
    <property type="protein sequence ID" value="STX43354.1"/>
    <property type="molecule type" value="Genomic_DNA"/>
</dbReference>